<evidence type="ECO:0000313" key="1">
    <source>
        <dbReference type="EMBL" id="KFX68072.1"/>
    </source>
</evidence>
<organism evidence="1 2">
    <name type="scientific">Pseudomonas taeanensis MS-3</name>
    <dbReference type="NCBI Taxonomy" id="1395571"/>
    <lineage>
        <taxon>Bacteria</taxon>
        <taxon>Pseudomonadati</taxon>
        <taxon>Pseudomonadota</taxon>
        <taxon>Gammaproteobacteria</taxon>
        <taxon>Pseudomonadales</taxon>
        <taxon>Pseudomonadaceae</taxon>
        <taxon>Pseudomonas</taxon>
    </lineage>
</organism>
<dbReference type="RefSeq" id="WP_025167541.1">
    <property type="nucleotide sequence ID" value="NZ_AWSQ01000009.1"/>
</dbReference>
<dbReference type="NCBIfam" id="NF041597">
    <property type="entry name" value="T3SS_coreg_PtrC"/>
    <property type="match status" value="1"/>
</dbReference>
<evidence type="ECO:0000313" key="2">
    <source>
        <dbReference type="Proteomes" id="UP000030063"/>
    </source>
</evidence>
<dbReference type="Proteomes" id="UP000030063">
    <property type="component" value="Unassembled WGS sequence"/>
</dbReference>
<dbReference type="STRING" id="1395571.TMS3_0123030"/>
<accession>A0A0A1YE87</accession>
<protein>
    <submittedName>
        <fullName evidence="1">Uncharacterized protein</fullName>
    </submittedName>
</protein>
<dbReference type="OrthoDB" id="6985444at2"/>
<comment type="caution">
    <text evidence="1">The sequence shown here is derived from an EMBL/GenBank/DDBJ whole genome shotgun (WGS) entry which is preliminary data.</text>
</comment>
<sequence length="65" mass="7088">MHASHPIAEQNAYGITYATLDGNGLSFESELVIHLTDGTLTTLKMPTQLSERQAIQQLVCARQAC</sequence>
<gene>
    <name evidence="1" type="ORF">TMS3_0123030</name>
</gene>
<dbReference type="EMBL" id="AWSQ01000009">
    <property type="protein sequence ID" value="KFX68072.1"/>
    <property type="molecule type" value="Genomic_DNA"/>
</dbReference>
<name>A0A0A1YE87_9PSED</name>
<proteinExistence type="predicted"/>
<keyword evidence="2" id="KW-1185">Reference proteome</keyword>
<reference evidence="1 2" key="1">
    <citation type="journal article" date="2014" name="Genome Announc.">
        <title>Draft Genome Sequence of Petroleum Oil-Degrading Marine Bacterium Pseudomonas taeanensis Strain MS-3, Isolated from a Crude Oil-Contaminated Seashore.</title>
        <authorList>
            <person name="Lee S.Y."/>
            <person name="Kim S.H."/>
            <person name="Lee D.G."/>
            <person name="Shin S."/>
            <person name="Yun S.H."/>
            <person name="Choi C.W."/>
            <person name="Chung Y.H."/>
            <person name="Choi J.S."/>
            <person name="Kahng H.Y."/>
            <person name="Kim S.I."/>
        </authorList>
    </citation>
    <scope>NUCLEOTIDE SEQUENCE [LARGE SCALE GENOMIC DNA]</scope>
    <source>
        <strain evidence="1 2">MS-3</strain>
    </source>
</reference>
<dbReference type="AlphaFoldDB" id="A0A0A1YE87"/>
<dbReference type="InterPro" id="IPR048081">
    <property type="entry name" value="T3SS_coreg_PtrC-like"/>
</dbReference>